<dbReference type="GO" id="GO:0003677">
    <property type="term" value="F:DNA binding"/>
    <property type="evidence" value="ECO:0007669"/>
    <property type="project" value="InterPro"/>
</dbReference>
<gene>
    <name evidence="1" type="ORF">KCU76_g20168</name>
</gene>
<dbReference type="EMBL" id="JAHFXF010002487">
    <property type="protein sequence ID" value="KAG9656751.1"/>
    <property type="molecule type" value="Genomic_DNA"/>
</dbReference>
<feature type="non-terminal residue" evidence="1">
    <location>
        <position position="88"/>
    </location>
</feature>
<dbReference type="InterPro" id="IPR009057">
    <property type="entry name" value="Homeodomain-like_sf"/>
</dbReference>
<dbReference type="SUPFAM" id="SSF46689">
    <property type="entry name" value="Homeodomain-like"/>
    <property type="match status" value="1"/>
</dbReference>
<evidence type="ECO:0000313" key="2">
    <source>
        <dbReference type="Proteomes" id="UP000779574"/>
    </source>
</evidence>
<reference evidence="1" key="1">
    <citation type="journal article" date="2021" name="J Fungi (Basel)">
        <title>Virulence traits and population genomics of the black yeast Aureobasidium melanogenum.</title>
        <authorList>
            <person name="Cernosa A."/>
            <person name="Sun X."/>
            <person name="Gostincar C."/>
            <person name="Fang C."/>
            <person name="Gunde-Cimerman N."/>
            <person name="Song Z."/>
        </authorList>
    </citation>
    <scope>NUCLEOTIDE SEQUENCE</scope>
    <source>
        <strain evidence="1">EXF-9911</strain>
    </source>
</reference>
<accession>A0A9P8IX78</accession>
<dbReference type="AlphaFoldDB" id="A0A9P8IX78"/>
<organism evidence="1 2">
    <name type="scientific">Aureobasidium melanogenum</name>
    <name type="common">Aureobasidium pullulans var. melanogenum</name>
    <dbReference type="NCBI Taxonomy" id="46634"/>
    <lineage>
        <taxon>Eukaryota</taxon>
        <taxon>Fungi</taxon>
        <taxon>Dikarya</taxon>
        <taxon>Ascomycota</taxon>
        <taxon>Pezizomycotina</taxon>
        <taxon>Dothideomycetes</taxon>
        <taxon>Dothideomycetidae</taxon>
        <taxon>Dothideales</taxon>
        <taxon>Saccotheciaceae</taxon>
        <taxon>Aureobasidium</taxon>
    </lineage>
</organism>
<name>A0A9P8IX78_AURME</name>
<dbReference type="Proteomes" id="UP000779574">
    <property type="component" value="Unassembled WGS sequence"/>
</dbReference>
<comment type="caution">
    <text evidence="1">The sequence shown here is derived from an EMBL/GenBank/DDBJ whole genome shotgun (WGS) entry which is preliminary data.</text>
</comment>
<sequence>MEFADYPGLNADLAADFHARHFTRRDTHMFSDHLGQMPHFNPAALAGLAVDVKPRLTKEQHDVLENEFRKQAKPNTNTKKRFAEVLGV</sequence>
<dbReference type="InterPro" id="IPR001356">
    <property type="entry name" value="HD"/>
</dbReference>
<protein>
    <submittedName>
        <fullName evidence="1">Uncharacterized protein</fullName>
    </submittedName>
</protein>
<reference evidence="1" key="2">
    <citation type="submission" date="2021-08" db="EMBL/GenBank/DDBJ databases">
        <authorList>
            <person name="Gostincar C."/>
            <person name="Sun X."/>
            <person name="Song Z."/>
            <person name="Gunde-Cimerman N."/>
        </authorList>
    </citation>
    <scope>NUCLEOTIDE SEQUENCE</scope>
    <source>
        <strain evidence="1">EXF-9911</strain>
    </source>
</reference>
<proteinExistence type="predicted"/>
<evidence type="ECO:0000313" key="1">
    <source>
        <dbReference type="EMBL" id="KAG9656751.1"/>
    </source>
</evidence>
<dbReference type="CDD" id="cd00086">
    <property type="entry name" value="homeodomain"/>
    <property type="match status" value="1"/>
</dbReference>
<dbReference type="Gene3D" id="1.10.10.60">
    <property type="entry name" value="Homeodomain-like"/>
    <property type="match status" value="1"/>
</dbReference>